<reference evidence="3" key="1">
    <citation type="submission" date="2025-08" db="UniProtKB">
        <authorList>
            <consortium name="RefSeq"/>
        </authorList>
    </citation>
    <scope>IDENTIFICATION</scope>
    <source>
        <strain evidence="3">OHB3-1</strain>
    </source>
</reference>
<gene>
    <name evidence="3" type="primary">LOC111017658</name>
</gene>
<protein>
    <submittedName>
        <fullName evidence="3">Peroxidase-like protein 2</fullName>
    </submittedName>
</protein>
<evidence type="ECO:0000313" key="2">
    <source>
        <dbReference type="Proteomes" id="UP000504603"/>
    </source>
</evidence>
<dbReference type="Proteomes" id="UP000504603">
    <property type="component" value="Unplaced"/>
</dbReference>
<dbReference type="KEGG" id="mcha:111017658"/>
<dbReference type="AlphaFoldDB" id="A0A6J1D738"/>
<dbReference type="GeneID" id="111017658"/>
<dbReference type="RefSeq" id="XP_022149167.1">
    <property type="nucleotide sequence ID" value="XM_022293475.1"/>
</dbReference>
<name>A0A6J1D738_MOMCH</name>
<feature type="region of interest" description="Disordered" evidence="1">
    <location>
        <begin position="29"/>
        <end position="59"/>
    </location>
</feature>
<organism evidence="2 3">
    <name type="scientific">Momordica charantia</name>
    <name type="common">Bitter gourd</name>
    <name type="synonym">Balsam pear</name>
    <dbReference type="NCBI Taxonomy" id="3673"/>
    <lineage>
        <taxon>Eukaryota</taxon>
        <taxon>Viridiplantae</taxon>
        <taxon>Streptophyta</taxon>
        <taxon>Embryophyta</taxon>
        <taxon>Tracheophyta</taxon>
        <taxon>Spermatophyta</taxon>
        <taxon>Magnoliopsida</taxon>
        <taxon>eudicotyledons</taxon>
        <taxon>Gunneridae</taxon>
        <taxon>Pentapetalae</taxon>
        <taxon>rosids</taxon>
        <taxon>fabids</taxon>
        <taxon>Cucurbitales</taxon>
        <taxon>Cucurbitaceae</taxon>
        <taxon>Momordiceae</taxon>
        <taxon>Momordica</taxon>
    </lineage>
</organism>
<sequence>MKERNTTDRQSYIKRKHDRHWIIQHYKENSDTHCNKTQNRAEKKQAQGEEVAAGGGERKGIEGNVVGMAGIVGRFGSDVAGRGGSTAPLGMFMEGKLGSGGSGGSVGSVGRGMFGRVGIGGKGGIGTVGTVGVCRR</sequence>
<feature type="compositionally biased region" description="Basic and acidic residues" evidence="1">
    <location>
        <begin position="29"/>
        <end position="47"/>
    </location>
</feature>
<accession>A0A6J1D738</accession>
<evidence type="ECO:0000313" key="3">
    <source>
        <dbReference type="RefSeq" id="XP_022149167.1"/>
    </source>
</evidence>
<evidence type="ECO:0000256" key="1">
    <source>
        <dbReference type="SAM" id="MobiDB-lite"/>
    </source>
</evidence>
<keyword evidence="2" id="KW-1185">Reference proteome</keyword>
<proteinExistence type="predicted"/>